<proteinExistence type="predicted"/>
<dbReference type="Proteomes" id="UP001141552">
    <property type="component" value="Unassembled WGS sequence"/>
</dbReference>
<dbReference type="PANTHER" id="PTHR16223:SF194">
    <property type="entry name" value="BHLH DOMAIN-CONTAINING PROTEIN"/>
    <property type="match status" value="1"/>
</dbReference>
<keyword evidence="2" id="KW-0805">Transcription regulation</keyword>
<dbReference type="GO" id="GO:0000978">
    <property type="term" value="F:RNA polymerase II cis-regulatory region sequence-specific DNA binding"/>
    <property type="evidence" value="ECO:0007669"/>
    <property type="project" value="TreeGrafter"/>
</dbReference>
<dbReference type="CDD" id="cd11393">
    <property type="entry name" value="bHLH_AtbHLH_like"/>
    <property type="match status" value="1"/>
</dbReference>
<name>A0A9Q0F0U7_9ROSI</name>
<dbReference type="Gene3D" id="4.10.280.10">
    <property type="entry name" value="Helix-loop-helix DNA-binding domain"/>
    <property type="match status" value="1"/>
</dbReference>
<reference evidence="8" key="1">
    <citation type="submission" date="2022-02" db="EMBL/GenBank/DDBJ databases">
        <authorList>
            <person name="Henning P.M."/>
            <person name="McCubbin A.G."/>
            <person name="Shore J.S."/>
        </authorList>
    </citation>
    <scope>NUCLEOTIDE SEQUENCE</scope>
    <source>
        <strain evidence="8">F60SS</strain>
        <tissue evidence="8">Leaves</tissue>
    </source>
</reference>
<dbReference type="SUPFAM" id="SSF47459">
    <property type="entry name" value="HLH, helix-loop-helix DNA-binding domain"/>
    <property type="match status" value="1"/>
</dbReference>
<dbReference type="GO" id="GO:0046983">
    <property type="term" value="F:protein dimerization activity"/>
    <property type="evidence" value="ECO:0007669"/>
    <property type="project" value="InterPro"/>
</dbReference>
<evidence type="ECO:0000256" key="1">
    <source>
        <dbReference type="ARBA" id="ARBA00004123"/>
    </source>
</evidence>
<keyword evidence="9" id="KW-1185">Reference proteome</keyword>
<accession>A0A9Q0F0U7</accession>
<evidence type="ECO:0000313" key="8">
    <source>
        <dbReference type="EMBL" id="KAJ4822970.1"/>
    </source>
</evidence>
<protein>
    <recommendedName>
        <fullName evidence="7">BHLH domain-containing protein</fullName>
    </recommendedName>
</protein>
<dbReference type="GO" id="GO:0005634">
    <property type="term" value="C:nucleus"/>
    <property type="evidence" value="ECO:0007669"/>
    <property type="project" value="UniProtKB-SubCell"/>
</dbReference>
<comment type="caution">
    <text evidence="8">The sequence shown here is derived from an EMBL/GenBank/DDBJ whole genome shotgun (WGS) entry which is preliminary data.</text>
</comment>
<gene>
    <name evidence="8" type="ORF">Tsubulata_000334</name>
</gene>
<sequence>MEPANQLHPRHQLQEEFSEYYSSLLSQPAEYKVSSSTIDFNPGTFLNIDSGNCRKYATDSSPNSSVSWPPTRDSRTMSTHQGLSFWDAASYGFTEQSANELLHSKIKEEMPDSFPKLSELLYNGEESLFQPTKLKQQFSNNSNSLGENCWLISSNFSSGHNTTELQLSGPDHQLYSHQLPQSSPSLESPSASSRYNNYSHIAPAGLNISTPPDLCFSLVSSSLDHFKLRAADLLIPKYDGSCSSQRTQNNLGHFMQDTKDTQSSSSSKKSVFEDGVGRKKRNSSSLSQSKNSLPEAKKHRSPPQTSIPPLKIRKEKLGDRIAALQRLVAPYGKTDTASVLTEAIGYIQFLHDQVQMGSSEEDGKGQPKRELKSRGLCLVPLSYASFFTSYNSGI</sequence>
<dbReference type="InterPro" id="IPR045843">
    <property type="entry name" value="IND-like"/>
</dbReference>
<evidence type="ECO:0000256" key="3">
    <source>
        <dbReference type="ARBA" id="ARBA00023125"/>
    </source>
</evidence>
<feature type="domain" description="BHLH" evidence="7">
    <location>
        <begin position="301"/>
        <end position="350"/>
    </location>
</feature>
<dbReference type="AlphaFoldDB" id="A0A9Q0F0U7"/>
<dbReference type="InterPro" id="IPR011598">
    <property type="entry name" value="bHLH_dom"/>
</dbReference>
<feature type="compositionally biased region" description="Low complexity" evidence="6">
    <location>
        <begin position="283"/>
        <end position="293"/>
    </location>
</feature>
<evidence type="ECO:0000256" key="4">
    <source>
        <dbReference type="ARBA" id="ARBA00023163"/>
    </source>
</evidence>
<organism evidence="8 9">
    <name type="scientific">Turnera subulata</name>
    <dbReference type="NCBI Taxonomy" id="218843"/>
    <lineage>
        <taxon>Eukaryota</taxon>
        <taxon>Viridiplantae</taxon>
        <taxon>Streptophyta</taxon>
        <taxon>Embryophyta</taxon>
        <taxon>Tracheophyta</taxon>
        <taxon>Spermatophyta</taxon>
        <taxon>Magnoliopsida</taxon>
        <taxon>eudicotyledons</taxon>
        <taxon>Gunneridae</taxon>
        <taxon>Pentapetalae</taxon>
        <taxon>rosids</taxon>
        <taxon>fabids</taxon>
        <taxon>Malpighiales</taxon>
        <taxon>Passifloraceae</taxon>
        <taxon>Turnera</taxon>
    </lineage>
</organism>
<dbReference type="OrthoDB" id="760019at2759"/>
<evidence type="ECO:0000259" key="7">
    <source>
        <dbReference type="PROSITE" id="PS50888"/>
    </source>
</evidence>
<dbReference type="InterPro" id="IPR045239">
    <property type="entry name" value="bHLH95_bHLH"/>
</dbReference>
<keyword evidence="3" id="KW-0238">DNA-binding</keyword>
<evidence type="ECO:0000256" key="2">
    <source>
        <dbReference type="ARBA" id="ARBA00023015"/>
    </source>
</evidence>
<evidence type="ECO:0000256" key="5">
    <source>
        <dbReference type="ARBA" id="ARBA00023242"/>
    </source>
</evidence>
<evidence type="ECO:0000313" key="9">
    <source>
        <dbReference type="Proteomes" id="UP001141552"/>
    </source>
</evidence>
<dbReference type="PANTHER" id="PTHR16223">
    <property type="entry name" value="TRANSCRIPTION FACTOR BHLH83-RELATED"/>
    <property type="match status" value="1"/>
</dbReference>
<dbReference type="GO" id="GO:0000981">
    <property type="term" value="F:DNA-binding transcription factor activity, RNA polymerase II-specific"/>
    <property type="evidence" value="ECO:0007669"/>
    <property type="project" value="TreeGrafter"/>
</dbReference>
<dbReference type="PROSITE" id="PS50888">
    <property type="entry name" value="BHLH"/>
    <property type="match status" value="1"/>
</dbReference>
<keyword evidence="5" id="KW-0539">Nucleus</keyword>
<dbReference type="InterPro" id="IPR036638">
    <property type="entry name" value="HLH_DNA-bd_sf"/>
</dbReference>
<keyword evidence="4" id="KW-0804">Transcription</keyword>
<feature type="region of interest" description="Disordered" evidence="6">
    <location>
        <begin position="173"/>
        <end position="193"/>
    </location>
</feature>
<comment type="subcellular location">
    <subcellularLocation>
        <location evidence="1">Nucleus</location>
    </subcellularLocation>
</comment>
<evidence type="ECO:0000256" key="6">
    <source>
        <dbReference type="SAM" id="MobiDB-lite"/>
    </source>
</evidence>
<reference evidence="8" key="2">
    <citation type="journal article" date="2023" name="Plants (Basel)">
        <title>Annotation of the Turnera subulata (Passifloraceae) Draft Genome Reveals the S-Locus Evolved after the Divergence of Turneroideae from Passifloroideae in a Stepwise Manner.</title>
        <authorList>
            <person name="Henning P.M."/>
            <person name="Roalson E.H."/>
            <person name="Mir W."/>
            <person name="McCubbin A.G."/>
            <person name="Shore J.S."/>
        </authorList>
    </citation>
    <scope>NUCLEOTIDE SEQUENCE</scope>
    <source>
        <strain evidence="8">F60SS</strain>
    </source>
</reference>
<dbReference type="EMBL" id="JAKUCV010007537">
    <property type="protein sequence ID" value="KAJ4822970.1"/>
    <property type="molecule type" value="Genomic_DNA"/>
</dbReference>
<feature type="region of interest" description="Disordered" evidence="6">
    <location>
        <begin position="255"/>
        <end position="312"/>
    </location>
</feature>